<evidence type="ECO:0000256" key="3">
    <source>
        <dbReference type="ARBA" id="ARBA00022692"/>
    </source>
</evidence>
<feature type="transmembrane region" description="Helical" evidence="6">
    <location>
        <begin position="53"/>
        <end position="81"/>
    </location>
</feature>
<keyword evidence="2" id="KW-1003">Cell membrane</keyword>
<dbReference type="PANTHER" id="PTHR30250">
    <property type="entry name" value="PST FAMILY PREDICTED COLANIC ACID TRANSPORTER"/>
    <property type="match status" value="1"/>
</dbReference>
<dbReference type="EMBL" id="SNWQ01000028">
    <property type="protein sequence ID" value="TDO34237.1"/>
    <property type="molecule type" value="Genomic_DNA"/>
</dbReference>
<organism evidence="7 8">
    <name type="scientific">Kribbella caucasensis</name>
    <dbReference type="NCBI Taxonomy" id="2512215"/>
    <lineage>
        <taxon>Bacteria</taxon>
        <taxon>Bacillati</taxon>
        <taxon>Actinomycetota</taxon>
        <taxon>Actinomycetes</taxon>
        <taxon>Propionibacteriales</taxon>
        <taxon>Kribbellaceae</taxon>
        <taxon>Kribbella</taxon>
    </lineage>
</organism>
<feature type="transmembrane region" description="Helical" evidence="6">
    <location>
        <begin position="391"/>
        <end position="409"/>
    </location>
</feature>
<keyword evidence="4 6" id="KW-1133">Transmembrane helix</keyword>
<feature type="transmembrane region" description="Helical" evidence="6">
    <location>
        <begin position="329"/>
        <end position="350"/>
    </location>
</feature>
<comment type="subcellular location">
    <subcellularLocation>
        <location evidence="1">Cell membrane</location>
        <topology evidence="1">Multi-pass membrane protein</topology>
    </subcellularLocation>
</comment>
<feature type="transmembrane region" description="Helical" evidence="6">
    <location>
        <begin position="362"/>
        <end position="385"/>
    </location>
</feature>
<feature type="transmembrane region" description="Helical" evidence="6">
    <location>
        <begin position="181"/>
        <end position="203"/>
    </location>
</feature>
<keyword evidence="8" id="KW-1185">Reference proteome</keyword>
<dbReference type="InterPro" id="IPR050833">
    <property type="entry name" value="Poly_Biosynth_Transport"/>
</dbReference>
<evidence type="ECO:0000256" key="4">
    <source>
        <dbReference type="ARBA" id="ARBA00022989"/>
    </source>
</evidence>
<evidence type="ECO:0000313" key="8">
    <source>
        <dbReference type="Proteomes" id="UP000295388"/>
    </source>
</evidence>
<keyword evidence="5 6" id="KW-0472">Membrane</keyword>
<sequence>MTLGTIRWHAAPGSRSLAGGSLGLLIGKILQMGCGFFFWVIAARVVTVTELGIAAATLSAVMLCTQLGQLGSGSAAIVAIGRDEEPAPVLDTALTLLAAASLLIGSGYLVIAAVATDSPTTLVFVAAFLAATLFGTAVICLDQVGVAFGRGGSAPVRYGAGGLAALLAIAGVWWLREAASVVTVVACWSLGGAVAVLVGAGQLRRIAGYRYRPAMHLARCRGVLGIGLPNQLLTLTERAPALLVPVLVAHTVSPEATAYWYPAWMMAWIVYTAPVQVGLVQFAAGVRHPDRLAQLTRVAVGWSLALGGVMAAGLLVLADPLLRLMGPSYAETSVTALRLLTIGLVPYAVLQAYNAVCRARGMLAEGIGVGLVLGTLLCTATVAVAPRGATSMAVTWVVGLTVGAGWAILRLVRVLRSGATDG</sequence>
<feature type="transmembrane region" description="Helical" evidence="6">
    <location>
        <begin position="121"/>
        <end position="144"/>
    </location>
</feature>
<evidence type="ECO:0000256" key="5">
    <source>
        <dbReference type="ARBA" id="ARBA00023136"/>
    </source>
</evidence>
<feature type="transmembrane region" description="Helical" evidence="6">
    <location>
        <begin position="267"/>
        <end position="286"/>
    </location>
</feature>
<dbReference type="Proteomes" id="UP000295388">
    <property type="component" value="Unassembled WGS sequence"/>
</dbReference>
<evidence type="ECO:0000256" key="2">
    <source>
        <dbReference type="ARBA" id="ARBA00022475"/>
    </source>
</evidence>
<proteinExistence type="predicted"/>
<feature type="transmembrane region" description="Helical" evidence="6">
    <location>
        <begin position="21"/>
        <end position="41"/>
    </location>
</feature>
<feature type="transmembrane region" description="Helical" evidence="6">
    <location>
        <begin position="156"/>
        <end position="175"/>
    </location>
</feature>
<comment type="caution">
    <text evidence="7">The sequence shown here is derived from an EMBL/GenBank/DDBJ whole genome shotgun (WGS) entry which is preliminary data.</text>
</comment>
<gene>
    <name evidence="7" type="ORF">EV643_12822</name>
</gene>
<dbReference type="PANTHER" id="PTHR30250:SF11">
    <property type="entry name" value="O-ANTIGEN TRANSPORTER-RELATED"/>
    <property type="match status" value="1"/>
</dbReference>
<feature type="transmembrane region" description="Helical" evidence="6">
    <location>
        <begin position="93"/>
        <end position="115"/>
    </location>
</feature>
<evidence type="ECO:0000256" key="6">
    <source>
        <dbReference type="SAM" id="Phobius"/>
    </source>
</evidence>
<reference evidence="7 8" key="1">
    <citation type="submission" date="2019-03" db="EMBL/GenBank/DDBJ databases">
        <title>Genomic Encyclopedia of Type Strains, Phase III (KMG-III): the genomes of soil and plant-associated and newly described type strains.</title>
        <authorList>
            <person name="Whitman W."/>
        </authorList>
    </citation>
    <scope>NUCLEOTIDE SEQUENCE [LARGE SCALE GENOMIC DNA]</scope>
    <source>
        <strain evidence="7 8">VKM Ac-2527</strain>
    </source>
</reference>
<name>A0A4R6JFI7_9ACTN</name>
<evidence type="ECO:0000256" key="1">
    <source>
        <dbReference type="ARBA" id="ARBA00004651"/>
    </source>
</evidence>
<protein>
    <submittedName>
        <fullName evidence="7">O-antigen/teichoic acid export membrane protein</fullName>
    </submittedName>
</protein>
<dbReference type="GO" id="GO:0005886">
    <property type="term" value="C:plasma membrane"/>
    <property type="evidence" value="ECO:0007669"/>
    <property type="project" value="UniProtKB-SubCell"/>
</dbReference>
<dbReference type="RefSeq" id="WP_202869924.1">
    <property type="nucleotide sequence ID" value="NZ_SNWQ01000028.1"/>
</dbReference>
<dbReference type="AlphaFoldDB" id="A0A4R6JFI7"/>
<keyword evidence="3 6" id="KW-0812">Transmembrane</keyword>
<evidence type="ECO:0000313" key="7">
    <source>
        <dbReference type="EMBL" id="TDO34237.1"/>
    </source>
</evidence>
<feature type="transmembrane region" description="Helical" evidence="6">
    <location>
        <begin position="298"/>
        <end position="317"/>
    </location>
</feature>
<accession>A0A4R6JFI7</accession>